<dbReference type="STRING" id="914234.M2P6U3"/>
<protein>
    <submittedName>
        <fullName evidence="1">Uncharacterized protein</fullName>
    </submittedName>
</protein>
<dbReference type="OrthoDB" id="3219467at2759"/>
<dbReference type="Proteomes" id="UP000016930">
    <property type="component" value="Unassembled WGS sequence"/>
</dbReference>
<organism evidence="1 2">
    <name type="scientific">Ceriporiopsis subvermispora (strain B)</name>
    <name type="common">White-rot fungus</name>
    <name type="synonym">Gelatoporia subvermispora</name>
    <dbReference type="NCBI Taxonomy" id="914234"/>
    <lineage>
        <taxon>Eukaryota</taxon>
        <taxon>Fungi</taxon>
        <taxon>Dikarya</taxon>
        <taxon>Basidiomycota</taxon>
        <taxon>Agaricomycotina</taxon>
        <taxon>Agaricomycetes</taxon>
        <taxon>Polyporales</taxon>
        <taxon>Gelatoporiaceae</taxon>
        <taxon>Gelatoporia</taxon>
    </lineage>
</organism>
<sequence length="734" mass="81955">MNASYTTSLYPATISQFIRGPEPMKFSGTTYRKHDTEYTIPVFSVSEPEDYSNVYFVLLGPQYQYAAMLADDFKRRTEATSEEEVKLLFKTDQDTMRSGMQPFPVWRYTEGARHFEIITGIDHPFYTMTGPKITRASTWKSKWATMAQVVDDLYRPSKGPWSVTARFFTPNSTDYTVVLTPGTWGTGGSAVGLSLLGDVTQKVIEDIKLPYPKSVRVMSLATLQAEGTAVYTCIATHPFGFYSTWMRSTELAAWHRELCAEGRSANDLADGMSRRQPTRANLGELRKLLGEDLLDSWNQRLKKAQFNEIAPVVRLLQGKSAQDYSHLPAELSRVVEQLKALTHEEVIVLKECILFRAKKPLPKYLPALITDKIRRALLHDYLASSTLTFLTAGKVKDAVGAKRKKSQVAVMFNVSASRIAEALWNPERGTGKRAPVVAEWLHRSAFSFGGLGFPKKWDIGAHVNQAESKAQKSQHGNNMIFGTTEANTCMLRFVPDDMSCLYEMAIKDALMMNQDSHPWITAAVYTALEDTKATHPYSAWYSPTLTYHYRLSLGKTAENIDGINLDGFAFEHSFDLFSRYRPFRIEAEVDKALMMLFANMIKPGDHEASHADLDGPEVEVAIVISESDEFDADERDFSFGSTDDAITAEGFALPDDEGDNVTIEMTAGTGFDLSDDGDDDALYIANMKEDGHLGLADTFEEEASGPQKKTVDNLPGDVEVVSYMETNGPKNLKI</sequence>
<dbReference type="AlphaFoldDB" id="M2P6U3"/>
<dbReference type="HOGENOM" id="CLU_377653_0_0_1"/>
<dbReference type="EMBL" id="KB445825">
    <property type="protein sequence ID" value="EMD31039.1"/>
    <property type="molecule type" value="Genomic_DNA"/>
</dbReference>
<keyword evidence="2" id="KW-1185">Reference proteome</keyword>
<gene>
    <name evidence="1" type="ORF">CERSUDRAFT_100761</name>
</gene>
<evidence type="ECO:0000313" key="2">
    <source>
        <dbReference type="Proteomes" id="UP000016930"/>
    </source>
</evidence>
<reference evidence="1 2" key="1">
    <citation type="journal article" date="2012" name="Proc. Natl. Acad. Sci. U.S.A.">
        <title>Comparative genomics of Ceriporiopsis subvermispora and Phanerochaete chrysosporium provide insight into selective ligninolysis.</title>
        <authorList>
            <person name="Fernandez-Fueyo E."/>
            <person name="Ruiz-Duenas F.J."/>
            <person name="Ferreira P."/>
            <person name="Floudas D."/>
            <person name="Hibbett D.S."/>
            <person name="Canessa P."/>
            <person name="Larrondo L.F."/>
            <person name="James T.Y."/>
            <person name="Seelenfreund D."/>
            <person name="Lobos S."/>
            <person name="Polanco R."/>
            <person name="Tello M."/>
            <person name="Honda Y."/>
            <person name="Watanabe T."/>
            <person name="Watanabe T."/>
            <person name="Ryu J.S."/>
            <person name="Kubicek C.P."/>
            <person name="Schmoll M."/>
            <person name="Gaskell J."/>
            <person name="Hammel K.E."/>
            <person name="St John F.J."/>
            <person name="Vanden Wymelenberg A."/>
            <person name="Sabat G."/>
            <person name="Splinter BonDurant S."/>
            <person name="Syed K."/>
            <person name="Yadav J.S."/>
            <person name="Doddapaneni H."/>
            <person name="Subramanian V."/>
            <person name="Lavin J.L."/>
            <person name="Oguiza J.A."/>
            <person name="Perez G."/>
            <person name="Pisabarro A.G."/>
            <person name="Ramirez L."/>
            <person name="Santoyo F."/>
            <person name="Master E."/>
            <person name="Coutinho P.M."/>
            <person name="Henrissat B."/>
            <person name="Lombard V."/>
            <person name="Magnuson J.K."/>
            <person name="Kuees U."/>
            <person name="Hori C."/>
            <person name="Igarashi K."/>
            <person name="Samejima M."/>
            <person name="Held B.W."/>
            <person name="Barry K.W."/>
            <person name="LaButti K.M."/>
            <person name="Lapidus A."/>
            <person name="Lindquist E.A."/>
            <person name="Lucas S.M."/>
            <person name="Riley R."/>
            <person name="Salamov A.A."/>
            <person name="Hoffmeister D."/>
            <person name="Schwenk D."/>
            <person name="Hadar Y."/>
            <person name="Yarden O."/>
            <person name="de Vries R.P."/>
            <person name="Wiebenga A."/>
            <person name="Stenlid J."/>
            <person name="Eastwood D."/>
            <person name="Grigoriev I.V."/>
            <person name="Berka R.M."/>
            <person name="Blanchette R.A."/>
            <person name="Kersten P."/>
            <person name="Martinez A.T."/>
            <person name="Vicuna R."/>
            <person name="Cullen D."/>
        </authorList>
    </citation>
    <scope>NUCLEOTIDE SEQUENCE [LARGE SCALE GENOMIC DNA]</scope>
    <source>
        <strain evidence="1 2">B</strain>
    </source>
</reference>
<proteinExistence type="predicted"/>
<name>M2P6U3_CERS8</name>
<evidence type="ECO:0000313" key="1">
    <source>
        <dbReference type="EMBL" id="EMD31039.1"/>
    </source>
</evidence>
<accession>M2P6U3</accession>